<sequence>MKTNVTEHDVLIRKYIEKQKREEDVKAIRTVLKSKAGRWFFIHILEMTGYKAETFTGNSQTFYNEGRRSIGIQIEKEMVELLGKEGFELRQKAEKEYIEFQFKAKTLLENKEE</sequence>
<accession>A0A930B968</accession>
<reference evidence="2" key="1">
    <citation type="submission" date="2020-04" db="EMBL/GenBank/DDBJ databases">
        <title>Deep metagenomics examines the oral microbiome during advanced dental caries in children, revealing novel taxa and co-occurrences with host molecules.</title>
        <authorList>
            <person name="Baker J.L."/>
            <person name="Morton J.T."/>
            <person name="Dinis M."/>
            <person name="Alvarez R."/>
            <person name="Tran N.C."/>
            <person name="Knight R."/>
            <person name="Edlund A."/>
        </authorList>
    </citation>
    <scope>NUCLEOTIDE SEQUENCE</scope>
    <source>
        <strain evidence="2">JCVI_32_bin.14</strain>
    </source>
</reference>
<dbReference type="Pfam" id="PF25181">
    <property type="entry name" value="Phage_Bbp19"/>
    <property type="match status" value="1"/>
</dbReference>
<dbReference type="AlphaFoldDB" id="A0A930B968"/>
<dbReference type="EMBL" id="JABZMK010000057">
    <property type="protein sequence ID" value="MBF1129830.1"/>
    <property type="molecule type" value="Genomic_DNA"/>
</dbReference>
<feature type="domain" description="Bbp19-like phage" evidence="1">
    <location>
        <begin position="29"/>
        <end position="75"/>
    </location>
</feature>
<evidence type="ECO:0000313" key="3">
    <source>
        <dbReference type="Proteomes" id="UP000757890"/>
    </source>
</evidence>
<proteinExistence type="predicted"/>
<evidence type="ECO:0000313" key="2">
    <source>
        <dbReference type="EMBL" id="MBF1129830.1"/>
    </source>
</evidence>
<protein>
    <recommendedName>
        <fullName evidence="1">Bbp19-like phage domain-containing protein</fullName>
    </recommendedName>
</protein>
<gene>
    <name evidence="2" type="ORF">HXL70_07290</name>
</gene>
<name>A0A930B968_9FIRM</name>
<dbReference type="Proteomes" id="UP000757890">
    <property type="component" value="Unassembled WGS sequence"/>
</dbReference>
<evidence type="ECO:0000259" key="1">
    <source>
        <dbReference type="Pfam" id="PF25181"/>
    </source>
</evidence>
<organism evidence="2 3">
    <name type="scientific">Dialister invisus</name>
    <dbReference type="NCBI Taxonomy" id="218538"/>
    <lineage>
        <taxon>Bacteria</taxon>
        <taxon>Bacillati</taxon>
        <taxon>Bacillota</taxon>
        <taxon>Negativicutes</taxon>
        <taxon>Veillonellales</taxon>
        <taxon>Veillonellaceae</taxon>
        <taxon>Dialister</taxon>
    </lineage>
</organism>
<comment type="caution">
    <text evidence="2">The sequence shown here is derived from an EMBL/GenBank/DDBJ whole genome shotgun (WGS) entry which is preliminary data.</text>
</comment>
<dbReference type="InterPro" id="IPR057447">
    <property type="entry name" value="Bbp19-like_phage"/>
</dbReference>